<evidence type="ECO:0000313" key="2">
    <source>
        <dbReference type="EMBL" id="KAF5813937.1"/>
    </source>
</evidence>
<protein>
    <submittedName>
        <fullName evidence="3">Putative mitogen-activated protein (MAP) kinase kinase kinase, MLK1/MLK2/MLK4</fullName>
    </submittedName>
</protein>
<dbReference type="STRING" id="4232.A0A251V7K0"/>
<gene>
    <name evidence="3" type="ORF">HannXRQ_Chr03g0069771</name>
    <name evidence="2" type="ORF">HanXRQr2_Chr03g0104671</name>
</gene>
<dbReference type="InterPro" id="IPR011009">
    <property type="entry name" value="Kinase-like_dom_sf"/>
</dbReference>
<dbReference type="InterPro" id="IPR000719">
    <property type="entry name" value="Prot_kinase_dom"/>
</dbReference>
<accession>A0A251V7K0</accession>
<evidence type="ECO:0000313" key="4">
    <source>
        <dbReference type="Proteomes" id="UP000215914"/>
    </source>
</evidence>
<reference evidence="3" key="2">
    <citation type="submission" date="2017-02" db="EMBL/GenBank/DDBJ databases">
        <title>Sunflower complete genome.</title>
        <authorList>
            <person name="Langlade N."/>
            <person name="Munos S."/>
        </authorList>
    </citation>
    <scope>NUCLEOTIDE SEQUENCE [LARGE SCALE GENOMIC DNA]</scope>
    <source>
        <tissue evidence="3">Leaves</tissue>
    </source>
</reference>
<organism evidence="3 4">
    <name type="scientific">Helianthus annuus</name>
    <name type="common">Common sunflower</name>
    <dbReference type="NCBI Taxonomy" id="4232"/>
    <lineage>
        <taxon>Eukaryota</taxon>
        <taxon>Viridiplantae</taxon>
        <taxon>Streptophyta</taxon>
        <taxon>Embryophyta</taxon>
        <taxon>Tracheophyta</taxon>
        <taxon>Spermatophyta</taxon>
        <taxon>Magnoliopsida</taxon>
        <taxon>eudicotyledons</taxon>
        <taxon>Gunneridae</taxon>
        <taxon>Pentapetalae</taxon>
        <taxon>asterids</taxon>
        <taxon>campanulids</taxon>
        <taxon>Asterales</taxon>
        <taxon>Asteraceae</taxon>
        <taxon>Asteroideae</taxon>
        <taxon>Heliantheae alliance</taxon>
        <taxon>Heliantheae</taxon>
        <taxon>Helianthus</taxon>
    </lineage>
</organism>
<name>A0A251V7K0_HELAN</name>
<evidence type="ECO:0000259" key="1">
    <source>
        <dbReference type="PROSITE" id="PS50011"/>
    </source>
</evidence>
<reference evidence="2" key="3">
    <citation type="submission" date="2020-06" db="EMBL/GenBank/DDBJ databases">
        <title>Helianthus annuus Genome sequencing and assembly Release 2.</title>
        <authorList>
            <person name="Gouzy J."/>
            <person name="Langlade N."/>
            <person name="Munos S."/>
        </authorList>
    </citation>
    <scope>NUCLEOTIDE SEQUENCE</scope>
    <source>
        <tissue evidence="2">Leaves</tissue>
    </source>
</reference>
<dbReference type="Proteomes" id="UP000215914">
    <property type="component" value="Chromosome 3"/>
</dbReference>
<dbReference type="PROSITE" id="PS50011">
    <property type="entry name" value="PROTEIN_KINASE_DOM"/>
    <property type="match status" value="1"/>
</dbReference>
<dbReference type="Pfam" id="PF07714">
    <property type="entry name" value="PK_Tyr_Ser-Thr"/>
    <property type="match status" value="1"/>
</dbReference>
<dbReference type="InterPro" id="IPR045272">
    <property type="entry name" value="ANXUR1/2-like"/>
</dbReference>
<keyword evidence="4" id="KW-1185">Reference proteome</keyword>
<sequence length="363" mass="41531">MNFAAKCCVGEGAYGMMYNARLDHFDTQSLSKIEGINGSELSWRCSNVALKRIFNREDEHGKQGFFEEIEMLANVKHPNIVTLLGVSSENCEMILIYNDAFKGSLHDCLGNSDNMAELTWEKRIKISLDIAQGLNYLQTSPVDKQKIMRFDMNSANILMDSCWSAKIACFWLSTLNTATNVTNSRNFRKVQSEPEYLKIEKMKKESVIYSFGIILFEILCGKVQYDEIYYVENEKGLPTIARRCFEKGTLLKEMIDHVLKKKVGENSYRLDENINQYSFDAFSKIAYHCCSATEASRPSMEDIIMELKNALKMQVSHSFLLILLEHPVWGVERGRGSPSMLPTPPRTWRLGRGPFGDLSRGRW</sequence>
<dbReference type="PANTHER" id="PTHR27003:SF471">
    <property type="entry name" value="VASCULAR ENDOTHELIAL GROWTH FACTOR RECEPTOR 2 (VEGFR2)-RELATED"/>
    <property type="match status" value="1"/>
</dbReference>
<dbReference type="Gene3D" id="1.10.510.10">
    <property type="entry name" value="Transferase(Phosphotransferase) domain 1"/>
    <property type="match status" value="1"/>
</dbReference>
<evidence type="ECO:0000313" key="3">
    <source>
        <dbReference type="EMBL" id="OTG30922.1"/>
    </source>
</evidence>
<dbReference type="EMBL" id="MNCJ02000318">
    <property type="protein sequence ID" value="KAF5813937.1"/>
    <property type="molecule type" value="Genomic_DNA"/>
</dbReference>
<keyword evidence="3" id="KW-0418">Kinase</keyword>
<proteinExistence type="predicted"/>
<dbReference type="Gramene" id="mRNA:HanXRQr2_Chr03g0104671">
    <property type="protein sequence ID" value="CDS:HanXRQr2_Chr03g0104671.1"/>
    <property type="gene ID" value="HanXRQr2_Chr03g0104671"/>
</dbReference>
<dbReference type="GO" id="GO:0004714">
    <property type="term" value="F:transmembrane receptor protein tyrosine kinase activity"/>
    <property type="evidence" value="ECO:0007669"/>
    <property type="project" value="InterPro"/>
</dbReference>
<dbReference type="AlphaFoldDB" id="A0A251V7K0"/>
<dbReference type="GO" id="GO:0004672">
    <property type="term" value="F:protein kinase activity"/>
    <property type="evidence" value="ECO:0000318"/>
    <property type="project" value="GO_Central"/>
</dbReference>
<dbReference type="InterPro" id="IPR001245">
    <property type="entry name" value="Ser-Thr/Tyr_kinase_cat_dom"/>
</dbReference>
<keyword evidence="2" id="KW-0808">Transferase</keyword>
<dbReference type="EMBL" id="CM007892">
    <property type="protein sequence ID" value="OTG30922.1"/>
    <property type="molecule type" value="Genomic_DNA"/>
</dbReference>
<dbReference type="Gene3D" id="3.30.200.20">
    <property type="entry name" value="Phosphorylase Kinase, domain 1"/>
    <property type="match status" value="1"/>
</dbReference>
<dbReference type="PANTHER" id="PTHR27003">
    <property type="entry name" value="OS07G0166700 PROTEIN"/>
    <property type="match status" value="1"/>
</dbReference>
<reference evidence="2 4" key="1">
    <citation type="journal article" date="2017" name="Nature">
        <title>The sunflower genome provides insights into oil metabolism, flowering and Asterid evolution.</title>
        <authorList>
            <person name="Badouin H."/>
            <person name="Gouzy J."/>
            <person name="Grassa C.J."/>
            <person name="Murat F."/>
            <person name="Staton S.E."/>
            <person name="Cottret L."/>
            <person name="Lelandais-Briere C."/>
            <person name="Owens G.L."/>
            <person name="Carrere S."/>
            <person name="Mayjonade B."/>
            <person name="Legrand L."/>
            <person name="Gill N."/>
            <person name="Kane N.C."/>
            <person name="Bowers J.E."/>
            <person name="Hubner S."/>
            <person name="Bellec A."/>
            <person name="Berard A."/>
            <person name="Berges H."/>
            <person name="Blanchet N."/>
            <person name="Boniface M.C."/>
            <person name="Brunel D."/>
            <person name="Catrice O."/>
            <person name="Chaidir N."/>
            <person name="Claudel C."/>
            <person name="Donnadieu C."/>
            <person name="Faraut T."/>
            <person name="Fievet G."/>
            <person name="Helmstetter N."/>
            <person name="King M."/>
            <person name="Knapp S.J."/>
            <person name="Lai Z."/>
            <person name="Le Paslier M.C."/>
            <person name="Lippi Y."/>
            <person name="Lorenzon L."/>
            <person name="Mandel J.R."/>
            <person name="Marage G."/>
            <person name="Marchand G."/>
            <person name="Marquand E."/>
            <person name="Bret-Mestries E."/>
            <person name="Morien E."/>
            <person name="Nambeesan S."/>
            <person name="Nguyen T."/>
            <person name="Pegot-Espagnet P."/>
            <person name="Pouilly N."/>
            <person name="Raftis F."/>
            <person name="Sallet E."/>
            <person name="Schiex T."/>
            <person name="Thomas J."/>
            <person name="Vandecasteele C."/>
            <person name="Vares D."/>
            <person name="Vear F."/>
            <person name="Vautrin S."/>
            <person name="Crespi M."/>
            <person name="Mangin B."/>
            <person name="Burke J.M."/>
            <person name="Salse J."/>
            <person name="Munos S."/>
            <person name="Vincourt P."/>
            <person name="Rieseberg L.H."/>
            <person name="Langlade N.B."/>
        </authorList>
    </citation>
    <scope>NUCLEOTIDE SEQUENCE [LARGE SCALE GENOMIC DNA]</scope>
    <source>
        <strain evidence="4">cv. SF193</strain>
        <tissue evidence="2">Leaves</tissue>
    </source>
</reference>
<dbReference type="GO" id="GO:0005886">
    <property type="term" value="C:plasma membrane"/>
    <property type="evidence" value="ECO:0000318"/>
    <property type="project" value="GO_Central"/>
</dbReference>
<dbReference type="GO" id="GO:0005524">
    <property type="term" value="F:ATP binding"/>
    <property type="evidence" value="ECO:0007669"/>
    <property type="project" value="InterPro"/>
</dbReference>
<feature type="domain" description="Protein kinase" evidence="1">
    <location>
        <begin position="3"/>
        <end position="320"/>
    </location>
</feature>
<dbReference type="SUPFAM" id="SSF56112">
    <property type="entry name" value="Protein kinase-like (PK-like)"/>
    <property type="match status" value="1"/>
</dbReference>
<dbReference type="InParanoid" id="A0A251V7K0"/>